<feature type="region of interest" description="Disordered" evidence="1">
    <location>
        <begin position="291"/>
        <end position="319"/>
    </location>
</feature>
<protein>
    <recommendedName>
        <fullName evidence="4">TSL-kinase interacting protein 1</fullName>
    </recommendedName>
</protein>
<dbReference type="AlphaFoldDB" id="A0AAV7G8Q0"/>
<reference evidence="2 3" key="1">
    <citation type="journal article" date="2021" name="Hortic Res">
        <title>Chromosome-scale assembly of the Dendrobium chrysotoxum genome enhances the understanding of orchid evolution.</title>
        <authorList>
            <person name="Zhang Y."/>
            <person name="Zhang G.Q."/>
            <person name="Zhang D."/>
            <person name="Liu X.D."/>
            <person name="Xu X.Y."/>
            <person name="Sun W.H."/>
            <person name="Yu X."/>
            <person name="Zhu X."/>
            <person name="Wang Z.W."/>
            <person name="Zhao X."/>
            <person name="Zhong W.Y."/>
            <person name="Chen H."/>
            <person name="Yin W.L."/>
            <person name="Huang T."/>
            <person name="Niu S.C."/>
            <person name="Liu Z.J."/>
        </authorList>
    </citation>
    <scope>NUCLEOTIDE SEQUENCE [LARGE SCALE GENOMIC DNA]</scope>
    <source>
        <strain evidence="2">Lindl</strain>
    </source>
</reference>
<proteinExistence type="predicted"/>
<keyword evidence="3" id="KW-1185">Reference proteome</keyword>
<feature type="compositionally biased region" description="Basic and acidic residues" evidence="1">
    <location>
        <begin position="44"/>
        <end position="55"/>
    </location>
</feature>
<evidence type="ECO:0000313" key="3">
    <source>
        <dbReference type="Proteomes" id="UP000775213"/>
    </source>
</evidence>
<name>A0AAV7G8Q0_DENCH</name>
<accession>A0AAV7G8Q0</accession>
<feature type="compositionally biased region" description="Polar residues" evidence="1">
    <location>
        <begin position="31"/>
        <end position="43"/>
    </location>
</feature>
<dbReference type="GO" id="GO:0007389">
    <property type="term" value="P:pattern specification process"/>
    <property type="evidence" value="ECO:0007669"/>
    <property type="project" value="TreeGrafter"/>
</dbReference>
<gene>
    <name evidence="2" type="ORF">IEQ34_019191</name>
</gene>
<dbReference type="InterPro" id="IPR055315">
    <property type="entry name" value="Cramped-like"/>
</dbReference>
<dbReference type="PANTHER" id="PTHR21677">
    <property type="entry name" value="CRAMPED PROTEIN"/>
    <property type="match status" value="1"/>
</dbReference>
<dbReference type="PANTHER" id="PTHR21677:SF5">
    <property type="entry name" value="OS01G0182400 PROTEIN"/>
    <property type="match status" value="1"/>
</dbReference>
<dbReference type="Proteomes" id="UP000775213">
    <property type="component" value="Unassembled WGS sequence"/>
</dbReference>
<feature type="compositionally biased region" description="Basic residues" evidence="1">
    <location>
        <begin position="1"/>
        <end position="11"/>
    </location>
</feature>
<evidence type="ECO:0000256" key="1">
    <source>
        <dbReference type="SAM" id="MobiDB-lite"/>
    </source>
</evidence>
<dbReference type="GO" id="GO:0003682">
    <property type="term" value="F:chromatin binding"/>
    <property type="evidence" value="ECO:0007669"/>
    <property type="project" value="InterPro"/>
</dbReference>
<dbReference type="GO" id="GO:0005634">
    <property type="term" value="C:nucleus"/>
    <property type="evidence" value="ECO:0007669"/>
    <property type="project" value="TreeGrafter"/>
</dbReference>
<sequence>MDKKSGKKVRRNTCSSVSLSSTDSRPKEISIATTPGQTVTDLSAQDKSKKDDKTAHGISVKSKAARGLGWRKSGTSVGKVSIQKRKTTDNNLIAVEMEQCIQMKSLNSSPKQGTLQTSGNDNGYYLHLPPTPSMHPEFPAMASTSTRNTHLEVPKSVRLHSPLHIKKLQLQLFPMDERTRKFLEEENHCPYLELTITTKKKIASVIRHLNIKWGNSRSASEELILFPYNARMENLESYKRWTLKDSDITASEVHAAIGKPAVFRLRYVWLNNLGPKISNLSQNNLTNQSTFKGIQKKDVDDQEKELSTGLSQECESPPAEPLLKQDVLETAPMKTIEAADNVRPENDVKLSWIDCVSNMSFGALLSEVEAAEGAKLCPQAPQKQIAISCDSFDAAIAAHILRFQAGNQSSAMVQPSILDAEETCNPFSFHNSTSLNKNVRVQSQVTPIPSTSENAEHHIVKPFKVPSVEPVNTTLISEGAQHIQAETNQLLVDCQANNQDKEEMQVDINATINVNNQFEGLDMHWPPSAGPWQFIAPPSQLIISSDSNGLNGLDSTRLDTF</sequence>
<evidence type="ECO:0008006" key="4">
    <source>
        <dbReference type="Google" id="ProtNLM"/>
    </source>
</evidence>
<feature type="region of interest" description="Disordered" evidence="1">
    <location>
        <begin position="1"/>
        <end position="75"/>
    </location>
</feature>
<dbReference type="EMBL" id="JAGFBR010000017">
    <property type="protein sequence ID" value="KAH0451892.1"/>
    <property type="molecule type" value="Genomic_DNA"/>
</dbReference>
<comment type="caution">
    <text evidence="2">The sequence shown here is derived from an EMBL/GenBank/DDBJ whole genome shotgun (WGS) entry which is preliminary data.</text>
</comment>
<evidence type="ECO:0000313" key="2">
    <source>
        <dbReference type="EMBL" id="KAH0451892.1"/>
    </source>
</evidence>
<organism evidence="2 3">
    <name type="scientific">Dendrobium chrysotoxum</name>
    <name type="common">Orchid</name>
    <dbReference type="NCBI Taxonomy" id="161865"/>
    <lineage>
        <taxon>Eukaryota</taxon>
        <taxon>Viridiplantae</taxon>
        <taxon>Streptophyta</taxon>
        <taxon>Embryophyta</taxon>
        <taxon>Tracheophyta</taxon>
        <taxon>Spermatophyta</taxon>
        <taxon>Magnoliopsida</taxon>
        <taxon>Liliopsida</taxon>
        <taxon>Asparagales</taxon>
        <taxon>Orchidaceae</taxon>
        <taxon>Epidendroideae</taxon>
        <taxon>Malaxideae</taxon>
        <taxon>Dendrobiinae</taxon>
        <taxon>Dendrobium</taxon>
    </lineage>
</organism>